<protein>
    <submittedName>
        <fullName evidence="2">Uncharacterized protein</fullName>
    </submittedName>
</protein>
<name>A0ABT8LFE7_9BACT</name>
<feature type="compositionally biased region" description="Basic and acidic residues" evidence="1">
    <location>
        <begin position="89"/>
        <end position="106"/>
    </location>
</feature>
<evidence type="ECO:0000313" key="2">
    <source>
        <dbReference type="EMBL" id="MDN5215771.1"/>
    </source>
</evidence>
<feature type="region of interest" description="Disordered" evidence="1">
    <location>
        <begin position="87"/>
        <end position="113"/>
    </location>
</feature>
<gene>
    <name evidence="2" type="ORF">QQ020_27075</name>
</gene>
<comment type="caution">
    <text evidence="2">The sequence shown here is derived from an EMBL/GenBank/DDBJ whole genome shotgun (WGS) entry which is preliminary data.</text>
</comment>
<dbReference type="RefSeq" id="WP_346761109.1">
    <property type="nucleotide sequence ID" value="NZ_JAUJEB010000007.1"/>
</dbReference>
<evidence type="ECO:0000313" key="3">
    <source>
        <dbReference type="Proteomes" id="UP001172083"/>
    </source>
</evidence>
<proteinExistence type="predicted"/>
<organism evidence="2 3">
    <name type="scientific">Agaribacillus aureus</name>
    <dbReference type="NCBI Taxonomy" id="3051825"/>
    <lineage>
        <taxon>Bacteria</taxon>
        <taxon>Pseudomonadati</taxon>
        <taxon>Bacteroidota</taxon>
        <taxon>Cytophagia</taxon>
        <taxon>Cytophagales</taxon>
        <taxon>Splendidivirgaceae</taxon>
        <taxon>Agaribacillus</taxon>
    </lineage>
</organism>
<dbReference type="EMBL" id="JAUJEB010000007">
    <property type="protein sequence ID" value="MDN5215771.1"/>
    <property type="molecule type" value="Genomic_DNA"/>
</dbReference>
<accession>A0ABT8LFE7</accession>
<reference evidence="2" key="1">
    <citation type="submission" date="2023-06" db="EMBL/GenBank/DDBJ databases">
        <title>Genomic of Agaribacillus aureum.</title>
        <authorList>
            <person name="Wang G."/>
        </authorList>
    </citation>
    <scope>NUCLEOTIDE SEQUENCE</scope>
    <source>
        <strain evidence="2">BMA12</strain>
    </source>
</reference>
<evidence type="ECO:0000256" key="1">
    <source>
        <dbReference type="SAM" id="MobiDB-lite"/>
    </source>
</evidence>
<sequence>MIRRENIRLTVSNIIFHLEKSDYVMLSSYLNDAKKHYHSLPNGQKQFQEFEFSISEFLLNQLKDGEQHTTTEHILNAVASYGSFLNKTTGKDHEPAEGAAPDEKRISPSGKLIPSRHSSSNLVLGVLSILGLSF</sequence>
<dbReference type="Proteomes" id="UP001172083">
    <property type="component" value="Unassembled WGS sequence"/>
</dbReference>
<keyword evidence="3" id="KW-1185">Reference proteome</keyword>